<dbReference type="PANTHER" id="PTHR32089:SF119">
    <property type="entry name" value="METHYL-ACCEPTING CHEMOTAXIS PROTEIN CTPL"/>
    <property type="match status" value="1"/>
</dbReference>
<reference evidence="11 12" key="1">
    <citation type="journal article" date="2014" name="Genome Announc.">
        <title>Comparative Genome Analysis of Two Isolates of the Fish Pathogen Piscirickettsia salmonis from Different Hosts Reveals Major Differences in Virulence-Associated Secretion Systems.</title>
        <authorList>
            <person name="Bohle H."/>
            <person name="Henriquez P."/>
            <person name="Grothusen H."/>
            <person name="Navas E."/>
            <person name="Sandoval A."/>
            <person name="Bustamante F."/>
            <person name="Bustos P."/>
            <person name="Mancilla M."/>
        </authorList>
    </citation>
    <scope>NUCLEOTIDE SEQUENCE [LARGE SCALE GENOMIC DNA]</scope>
    <source>
        <strain evidence="12">B1-32597</strain>
    </source>
</reference>
<comment type="subcellular location">
    <subcellularLocation>
        <location evidence="1">Membrane</location>
        <topology evidence="1">Multi-pass membrane protein</topology>
    </subcellularLocation>
</comment>
<keyword evidence="2 8" id="KW-0812">Transmembrane</keyword>
<dbReference type="GO" id="GO:0006935">
    <property type="term" value="P:chemotaxis"/>
    <property type="evidence" value="ECO:0007669"/>
    <property type="project" value="InterPro"/>
</dbReference>
<dbReference type="SMART" id="SM00283">
    <property type="entry name" value="MA"/>
    <property type="match status" value="1"/>
</dbReference>
<keyword evidence="4 8" id="KW-0472">Membrane</keyword>
<dbReference type="Proteomes" id="UP000029558">
    <property type="component" value="Chromosome"/>
</dbReference>
<organism evidence="11 12">
    <name type="scientific">Piscirickettsia salmonis</name>
    <dbReference type="NCBI Taxonomy" id="1238"/>
    <lineage>
        <taxon>Bacteria</taxon>
        <taxon>Pseudomonadati</taxon>
        <taxon>Pseudomonadota</taxon>
        <taxon>Gammaproteobacteria</taxon>
        <taxon>Thiotrichales</taxon>
        <taxon>Piscirickettsiaceae</taxon>
        <taxon>Piscirickettsia</taxon>
    </lineage>
</organism>
<dbReference type="Pfam" id="PF00672">
    <property type="entry name" value="HAMP"/>
    <property type="match status" value="1"/>
</dbReference>
<evidence type="ECO:0000256" key="8">
    <source>
        <dbReference type="SAM" id="Phobius"/>
    </source>
</evidence>
<dbReference type="FunFam" id="1.10.287.950:FF:000001">
    <property type="entry name" value="Methyl-accepting chemotaxis sensory transducer"/>
    <property type="match status" value="1"/>
</dbReference>
<dbReference type="Pfam" id="PF00015">
    <property type="entry name" value="MCPsignal"/>
    <property type="match status" value="1"/>
</dbReference>
<keyword evidence="5 7" id="KW-0807">Transducer</keyword>
<evidence type="ECO:0000256" key="3">
    <source>
        <dbReference type="ARBA" id="ARBA00022989"/>
    </source>
</evidence>
<dbReference type="PROSITE" id="PS50111">
    <property type="entry name" value="CHEMOTAXIS_TRANSDUC_2"/>
    <property type="match status" value="1"/>
</dbReference>
<dbReference type="SUPFAM" id="SSF58104">
    <property type="entry name" value="Methyl-accepting chemotaxis protein (MCP) signaling domain"/>
    <property type="match status" value="1"/>
</dbReference>
<dbReference type="CDD" id="cd11386">
    <property type="entry name" value="MCP_signal"/>
    <property type="match status" value="1"/>
</dbReference>
<feature type="domain" description="HAMP" evidence="10">
    <location>
        <begin position="218"/>
        <end position="270"/>
    </location>
</feature>
<dbReference type="GO" id="GO:0007165">
    <property type="term" value="P:signal transduction"/>
    <property type="evidence" value="ECO:0007669"/>
    <property type="project" value="UniProtKB-KW"/>
</dbReference>
<dbReference type="InterPro" id="IPR004090">
    <property type="entry name" value="Chemotax_Me-accpt_rcpt"/>
</dbReference>
<gene>
    <name evidence="11" type="ORF">KU39_2753</name>
</gene>
<accession>A0AAC8VJY7</accession>
<dbReference type="InterPro" id="IPR003660">
    <property type="entry name" value="HAMP_dom"/>
</dbReference>
<feature type="domain" description="Methyl-accepting transducer" evidence="9">
    <location>
        <begin position="275"/>
        <end position="511"/>
    </location>
</feature>
<dbReference type="Gene3D" id="1.10.287.950">
    <property type="entry name" value="Methyl-accepting chemotaxis protein"/>
    <property type="match status" value="1"/>
</dbReference>
<evidence type="ECO:0000313" key="11">
    <source>
        <dbReference type="EMBL" id="ALB23929.1"/>
    </source>
</evidence>
<dbReference type="SMART" id="SM00304">
    <property type="entry name" value="HAMP"/>
    <property type="match status" value="1"/>
</dbReference>
<feature type="transmembrane region" description="Helical" evidence="8">
    <location>
        <begin position="12"/>
        <end position="34"/>
    </location>
</feature>
<keyword evidence="3 8" id="KW-1133">Transmembrane helix</keyword>
<proteinExistence type="inferred from homology"/>
<dbReference type="GO" id="GO:0016020">
    <property type="term" value="C:membrane"/>
    <property type="evidence" value="ECO:0007669"/>
    <property type="project" value="UniProtKB-SubCell"/>
</dbReference>
<evidence type="ECO:0000256" key="6">
    <source>
        <dbReference type="ARBA" id="ARBA00029447"/>
    </source>
</evidence>
<dbReference type="AlphaFoldDB" id="A0AAC8VJY7"/>
<protein>
    <submittedName>
        <fullName evidence="11">Chemotaxis methyl-accepting receptor</fullName>
    </submittedName>
</protein>
<evidence type="ECO:0000256" key="4">
    <source>
        <dbReference type="ARBA" id="ARBA00023136"/>
    </source>
</evidence>
<evidence type="ECO:0000256" key="2">
    <source>
        <dbReference type="ARBA" id="ARBA00022692"/>
    </source>
</evidence>
<evidence type="ECO:0000256" key="7">
    <source>
        <dbReference type="PROSITE-ProRule" id="PRU00284"/>
    </source>
</evidence>
<comment type="similarity">
    <text evidence="6">Belongs to the methyl-accepting chemotaxis (MCP) protein family.</text>
</comment>
<dbReference type="RefSeq" id="WP_230382473.1">
    <property type="nucleotide sequence ID" value="NZ_CP012508.1"/>
</dbReference>
<dbReference type="PRINTS" id="PR00260">
    <property type="entry name" value="CHEMTRNSDUCR"/>
</dbReference>
<evidence type="ECO:0000313" key="12">
    <source>
        <dbReference type="Proteomes" id="UP000029558"/>
    </source>
</evidence>
<dbReference type="GO" id="GO:0004888">
    <property type="term" value="F:transmembrane signaling receptor activity"/>
    <property type="evidence" value="ECO:0007669"/>
    <property type="project" value="InterPro"/>
</dbReference>
<dbReference type="EMBL" id="CP012508">
    <property type="protein sequence ID" value="ALB23929.1"/>
    <property type="molecule type" value="Genomic_DNA"/>
</dbReference>
<feature type="transmembrane region" description="Helical" evidence="8">
    <location>
        <begin position="193"/>
        <end position="215"/>
    </location>
</feature>
<sequence length="563" mass="61649">MRMSASSLNSLTIKLLGISSIAAFLIVSAGFYGLSSSWSSMNELSRIIEVDQAHERSVLKISVKFKEQVQEWKNILLRGYDRKKFNKYLEKFKDKEKQVAEESTTLLQELQGPSNKTAHQLLATFIKDHKVLAEKYRQGLRQFEASGYDSKTGDKAVSGIDRVPLHTLTTTADTISKQLATTSQAALKKKQQVVLFTLILIIVAIIAGAATYAILVRRLIIRRVHLLVSDLEHITEGDFTHQCQPLGEDEIGKIGTAIETLKNKMGALISEINLMTQQVNNSSATMSNMMREAQVQLTEQASEAEHIQSSMTAMNDTMKTVVSKAEEVAKSARDADQKSHEGQKVVNATRETIDSLAKEVETTAQVITSLNEASNNVGSILDVIKGISEQTNMLALNAAIEAARAGEQGRGFAVVADEVRGLAQRTGDSAEQIYDLIEQLRSHAHNAVEAMDKGKERADASVQQSEKMSELLTSIITIVSEISATNAQIESLIKEQSNSFSVVTQQVSKINTLSKNTTAKTGETTVHSQELSELSESLSTLLKQFKLTSTSLTDTSSSEKSAH</sequence>
<dbReference type="PROSITE" id="PS50885">
    <property type="entry name" value="HAMP"/>
    <property type="match status" value="1"/>
</dbReference>
<dbReference type="PANTHER" id="PTHR32089">
    <property type="entry name" value="METHYL-ACCEPTING CHEMOTAXIS PROTEIN MCPB"/>
    <property type="match status" value="1"/>
</dbReference>
<name>A0AAC8VJY7_PISSA</name>
<evidence type="ECO:0000259" key="9">
    <source>
        <dbReference type="PROSITE" id="PS50111"/>
    </source>
</evidence>
<keyword evidence="11" id="KW-0675">Receptor</keyword>
<evidence type="ECO:0000256" key="1">
    <source>
        <dbReference type="ARBA" id="ARBA00004141"/>
    </source>
</evidence>
<evidence type="ECO:0000256" key="5">
    <source>
        <dbReference type="ARBA" id="ARBA00023224"/>
    </source>
</evidence>
<evidence type="ECO:0000259" key="10">
    <source>
        <dbReference type="PROSITE" id="PS50885"/>
    </source>
</evidence>
<dbReference type="InterPro" id="IPR004089">
    <property type="entry name" value="MCPsignal_dom"/>
</dbReference>